<keyword evidence="4" id="KW-0413">Isomerase</keyword>
<evidence type="ECO:0000256" key="2">
    <source>
        <dbReference type="SAM" id="Phobius"/>
    </source>
</evidence>
<name>A0A6P1TCT1_9GAMM</name>
<dbReference type="OrthoDB" id="9799347at2"/>
<dbReference type="RefSeq" id="WP_161859111.1">
    <property type="nucleotide sequence ID" value="NZ_CP047491.1"/>
</dbReference>
<evidence type="ECO:0000313" key="5">
    <source>
        <dbReference type="EMBL" id="QHQ39797.1"/>
    </source>
</evidence>
<evidence type="ECO:0000256" key="1">
    <source>
        <dbReference type="ARBA" id="ARBA00023284"/>
    </source>
</evidence>
<reference evidence="4 7" key="2">
    <citation type="submission" date="2020-08" db="EMBL/GenBank/DDBJ databases">
        <title>Genomic Encyclopedia of Type Strains, Phase IV (KMG-IV): sequencing the most valuable type-strain genomes for metagenomic binning, comparative biology and taxonomic classification.</title>
        <authorList>
            <person name="Goeker M."/>
        </authorList>
    </citation>
    <scope>NUCLEOTIDE SEQUENCE [LARGE SCALE GENOMIC DNA]</scope>
    <source>
        <strain evidence="4 7">DSM 11525</strain>
    </source>
</reference>
<dbReference type="Proteomes" id="UP000464675">
    <property type="component" value="Chromosome"/>
</dbReference>
<evidence type="ECO:0000313" key="6">
    <source>
        <dbReference type="Proteomes" id="UP000464675"/>
    </source>
</evidence>
<dbReference type="Pfam" id="PF00578">
    <property type="entry name" value="AhpC-TSA"/>
    <property type="match status" value="1"/>
</dbReference>
<dbReference type="GO" id="GO:0015036">
    <property type="term" value="F:disulfide oxidoreductase activity"/>
    <property type="evidence" value="ECO:0007669"/>
    <property type="project" value="UniProtKB-ARBA"/>
</dbReference>
<keyword evidence="6" id="KW-1185">Reference proteome</keyword>
<dbReference type="InterPro" id="IPR000866">
    <property type="entry name" value="AhpC/TSA"/>
</dbReference>
<dbReference type="EMBL" id="JACHHR010000003">
    <property type="protein sequence ID" value="MBB5212124.1"/>
    <property type="molecule type" value="Genomic_DNA"/>
</dbReference>
<dbReference type="InterPro" id="IPR036249">
    <property type="entry name" value="Thioredoxin-like_sf"/>
</dbReference>
<dbReference type="InterPro" id="IPR050553">
    <property type="entry name" value="Thioredoxin_ResA/DsbE_sf"/>
</dbReference>
<keyword evidence="2" id="KW-1133">Transmembrane helix</keyword>
<dbReference type="GO" id="GO:0016853">
    <property type="term" value="F:isomerase activity"/>
    <property type="evidence" value="ECO:0007669"/>
    <property type="project" value="UniProtKB-KW"/>
</dbReference>
<reference evidence="5 6" key="1">
    <citation type="submission" date="2020-01" db="EMBL/GenBank/DDBJ databases">
        <title>The possibility of degradation of plastic by Microbulbifer hydrolyticus IRE-31.</title>
        <authorList>
            <person name="Liu L."/>
        </authorList>
    </citation>
    <scope>NUCLEOTIDE SEQUENCE [LARGE SCALE GENOMIC DNA]</scope>
    <source>
        <strain evidence="5 6">IRE-31</strain>
    </source>
</reference>
<dbReference type="Gene3D" id="3.40.30.10">
    <property type="entry name" value="Glutaredoxin"/>
    <property type="match status" value="1"/>
</dbReference>
<keyword evidence="1" id="KW-0676">Redox-active center</keyword>
<dbReference type="SUPFAM" id="SSF52833">
    <property type="entry name" value="Thioredoxin-like"/>
    <property type="match status" value="1"/>
</dbReference>
<dbReference type="PROSITE" id="PS00194">
    <property type="entry name" value="THIOREDOXIN_1"/>
    <property type="match status" value="1"/>
</dbReference>
<keyword evidence="2" id="KW-0812">Transmembrane</keyword>
<dbReference type="AlphaFoldDB" id="A0A6P1TCT1"/>
<dbReference type="CDD" id="cd03011">
    <property type="entry name" value="TlpA_like_ScsD_MtbDsbE"/>
    <property type="match status" value="1"/>
</dbReference>
<gene>
    <name evidence="5" type="ORF">GTQ55_12915</name>
    <name evidence="4" type="ORF">HNQ53_002349</name>
</gene>
<accession>A0A6P1TCT1</accession>
<evidence type="ECO:0000313" key="7">
    <source>
        <dbReference type="Proteomes" id="UP000563601"/>
    </source>
</evidence>
<dbReference type="EMBL" id="CP047491">
    <property type="protein sequence ID" value="QHQ39797.1"/>
    <property type="molecule type" value="Genomic_DNA"/>
</dbReference>
<keyword evidence="2" id="KW-0472">Membrane</keyword>
<organism evidence="4 7">
    <name type="scientific">Microbulbifer hydrolyticus</name>
    <dbReference type="NCBI Taxonomy" id="48074"/>
    <lineage>
        <taxon>Bacteria</taxon>
        <taxon>Pseudomonadati</taxon>
        <taxon>Pseudomonadota</taxon>
        <taxon>Gammaproteobacteria</taxon>
        <taxon>Cellvibrionales</taxon>
        <taxon>Microbulbiferaceae</taxon>
        <taxon>Microbulbifer</taxon>
    </lineage>
</organism>
<dbReference type="Proteomes" id="UP000563601">
    <property type="component" value="Unassembled WGS sequence"/>
</dbReference>
<dbReference type="PROSITE" id="PS51352">
    <property type="entry name" value="THIOREDOXIN_2"/>
    <property type="match status" value="1"/>
</dbReference>
<dbReference type="GO" id="GO:0016209">
    <property type="term" value="F:antioxidant activity"/>
    <property type="evidence" value="ECO:0007669"/>
    <property type="project" value="InterPro"/>
</dbReference>
<protein>
    <submittedName>
        <fullName evidence="5">Redoxin domain-containing protein</fullName>
    </submittedName>
    <submittedName>
        <fullName evidence="4">Thiol-disulfide isomerase/thioredoxin</fullName>
    </submittedName>
</protein>
<feature type="transmembrane region" description="Helical" evidence="2">
    <location>
        <begin position="6"/>
        <end position="27"/>
    </location>
</feature>
<dbReference type="InterPro" id="IPR017937">
    <property type="entry name" value="Thioredoxin_CS"/>
</dbReference>
<sequence>MKIGGALWSVAKFAVLAAIVVTAVSWYHSRNMPKGQAPELVAPDINGLPVSLQKMTEKGPVLIYFWATWCGYCRVVSPAVSNLSGDHQVISIALQSGTPEEVATYQQKHNLKFRTINDPAGALSAGWGLQVTPSIAIVDTEGNVSAVTSGMTSEWGLKARLWWAD</sequence>
<feature type="domain" description="Thioredoxin" evidence="3">
    <location>
        <begin position="31"/>
        <end position="165"/>
    </location>
</feature>
<evidence type="ECO:0000259" key="3">
    <source>
        <dbReference type="PROSITE" id="PS51352"/>
    </source>
</evidence>
<dbReference type="PANTHER" id="PTHR42852:SF17">
    <property type="entry name" value="THIOREDOXIN-LIKE PROTEIN HI_1115"/>
    <property type="match status" value="1"/>
</dbReference>
<proteinExistence type="predicted"/>
<dbReference type="PANTHER" id="PTHR42852">
    <property type="entry name" value="THIOL:DISULFIDE INTERCHANGE PROTEIN DSBE"/>
    <property type="match status" value="1"/>
</dbReference>
<evidence type="ECO:0000313" key="4">
    <source>
        <dbReference type="EMBL" id="MBB5212124.1"/>
    </source>
</evidence>
<dbReference type="InterPro" id="IPR013766">
    <property type="entry name" value="Thioredoxin_domain"/>
</dbReference>